<evidence type="ECO:0000256" key="2">
    <source>
        <dbReference type="ARBA" id="ARBA00023125"/>
    </source>
</evidence>
<dbReference type="InterPro" id="IPR001647">
    <property type="entry name" value="HTH_TetR"/>
</dbReference>
<evidence type="ECO:0000313" key="7">
    <source>
        <dbReference type="Proteomes" id="UP001348265"/>
    </source>
</evidence>
<sequence>MRTVNPEEHARKRAHILAAAAGEFAAYGVDGTSTAHICRAAGIGSGTLFHYFATKRDIFHALFADDLPRNAEACARATAQQRPEDGIRLLVDHLLTDLADPLVPGLAAAVVFQVNRDEEFARMIMTDTAQVRAALETLTARLAEEGRPLPFPPERVAAWIQGLVDAAYLSAGEPDFDAATHTAELQRIVAWLTRADASDASDA</sequence>
<evidence type="ECO:0000256" key="4">
    <source>
        <dbReference type="PROSITE-ProRule" id="PRU00335"/>
    </source>
</evidence>
<dbReference type="InterPro" id="IPR023772">
    <property type="entry name" value="DNA-bd_HTH_TetR-type_CS"/>
</dbReference>
<evidence type="ECO:0000256" key="1">
    <source>
        <dbReference type="ARBA" id="ARBA00023015"/>
    </source>
</evidence>
<dbReference type="EMBL" id="JAVFKM010000002">
    <property type="protein sequence ID" value="MEF3112683.1"/>
    <property type="molecule type" value="Genomic_DNA"/>
</dbReference>
<evidence type="ECO:0000313" key="6">
    <source>
        <dbReference type="EMBL" id="MEF3112683.1"/>
    </source>
</evidence>
<dbReference type="Pfam" id="PF00440">
    <property type="entry name" value="TetR_N"/>
    <property type="match status" value="1"/>
</dbReference>
<dbReference type="RefSeq" id="WP_331785584.1">
    <property type="nucleotide sequence ID" value="NZ_JAVFKM010000002.1"/>
</dbReference>
<evidence type="ECO:0000256" key="3">
    <source>
        <dbReference type="ARBA" id="ARBA00023163"/>
    </source>
</evidence>
<keyword evidence="2 4" id="KW-0238">DNA-binding</keyword>
<dbReference type="InterPro" id="IPR009057">
    <property type="entry name" value="Homeodomain-like_sf"/>
</dbReference>
<proteinExistence type="predicted"/>
<organism evidence="6 7">
    <name type="scientific">Streptomyces chrestomyceticus</name>
    <dbReference type="NCBI Taxonomy" id="68185"/>
    <lineage>
        <taxon>Bacteria</taxon>
        <taxon>Bacillati</taxon>
        <taxon>Actinomycetota</taxon>
        <taxon>Actinomycetes</taxon>
        <taxon>Kitasatosporales</taxon>
        <taxon>Streptomycetaceae</taxon>
        <taxon>Streptomyces</taxon>
    </lineage>
</organism>
<dbReference type="PANTHER" id="PTHR30055:SF234">
    <property type="entry name" value="HTH-TYPE TRANSCRIPTIONAL REGULATOR BETI"/>
    <property type="match status" value="1"/>
</dbReference>
<dbReference type="PANTHER" id="PTHR30055">
    <property type="entry name" value="HTH-TYPE TRANSCRIPTIONAL REGULATOR RUTR"/>
    <property type="match status" value="1"/>
</dbReference>
<dbReference type="Proteomes" id="UP001348265">
    <property type="component" value="Unassembled WGS sequence"/>
</dbReference>
<evidence type="ECO:0000259" key="5">
    <source>
        <dbReference type="PROSITE" id="PS50977"/>
    </source>
</evidence>
<comment type="caution">
    <text evidence="6">The sequence shown here is derived from an EMBL/GenBank/DDBJ whole genome shotgun (WGS) entry which is preliminary data.</text>
</comment>
<dbReference type="SUPFAM" id="SSF46689">
    <property type="entry name" value="Homeodomain-like"/>
    <property type="match status" value="1"/>
</dbReference>
<keyword evidence="3" id="KW-0804">Transcription</keyword>
<dbReference type="InterPro" id="IPR050109">
    <property type="entry name" value="HTH-type_TetR-like_transc_reg"/>
</dbReference>
<dbReference type="PROSITE" id="PS01081">
    <property type="entry name" value="HTH_TETR_1"/>
    <property type="match status" value="1"/>
</dbReference>
<keyword evidence="1" id="KW-0805">Transcription regulation</keyword>
<feature type="DNA-binding region" description="H-T-H motif" evidence="4">
    <location>
        <begin position="33"/>
        <end position="52"/>
    </location>
</feature>
<reference evidence="6 7" key="1">
    <citation type="submission" date="2023-08" db="EMBL/GenBank/DDBJ databases">
        <authorList>
            <person name="Sharma P."/>
            <person name="Verma V."/>
            <person name="Mohan M.K."/>
            <person name="Dubey A.K."/>
        </authorList>
    </citation>
    <scope>NUCLEOTIDE SEQUENCE [LARGE SCALE GENOMIC DNA]</scope>
    <source>
        <strain evidence="6 7">ADP4</strain>
    </source>
</reference>
<keyword evidence="7" id="KW-1185">Reference proteome</keyword>
<dbReference type="PROSITE" id="PS50977">
    <property type="entry name" value="HTH_TETR_2"/>
    <property type="match status" value="1"/>
</dbReference>
<feature type="domain" description="HTH tetR-type" evidence="5">
    <location>
        <begin position="10"/>
        <end position="70"/>
    </location>
</feature>
<dbReference type="PRINTS" id="PR00455">
    <property type="entry name" value="HTHTETR"/>
</dbReference>
<accession>A0ABU7WME3</accession>
<dbReference type="Gene3D" id="1.10.357.10">
    <property type="entry name" value="Tetracycline Repressor, domain 2"/>
    <property type="match status" value="1"/>
</dbReference>
<gene>
    <name evidence="6" type="ORF">RB636_05625</name>
</gene>
<protein>
    <submittedName>
        <fullName evidence="6">TetR/AcrR family transcriptional regulator</fullName>
    </submittedName>
</protein>
<name>A0ABU7WME3_9ACTN</name>